<reference evidence="1" key="1">
    <citation type="submission" date="2020-03" db="EMBL/GenBank/DDBJ databases">
        <title>Castanea mollissima Vanexum genome sequencing.</title>
        <authorList>
            <person name="Staton M."/>
        </authorList>
    </citation>
    <scope>NUCLEOTIDE SEQUENCE</scope>
    <source>
        <tissue evidence="1">Leaf</tissue>
    </source>
</reference>
<comment type="caution">
    <text evidence="1">The sequence shown here is derived from an EMBL/GenBank/DDBJ whole genome shotgun (WGS) entry which is preliminary data.</text>
</comment>
<dbReference type="EMBL" id="JRKL02000774">
    <property type="protein sequence ID" value="KAF3968404.1"/>
    <property type="molecule type" value="Genomic_DNA"/>
</dbReference>
<proteinExistence type="predicted"/>
<sequence length="78" mass="8671">MGLYKLSHKTDQSQLKFKPTFLPPASLCPAQPSPLSLSSRLMRSSVSHRKSRRISVIRHIDSPESLTSSNPECALSFC</sequence>
<evidence type="ECO:0000313" key="1">
    <source>
        <dbReference type="EMBL" id="KAF3968404.1"/>
    </source>
</evidence>
<keyword evidence="2" id="KW-1185">Reference proteome</keyword>
<protein>
    <submittedName>
        <fullName evidence="1">Uncharacterized protein</fullName>
    </submittedName>
</protein>
<dbReference type="AlphaFoldDB" id="A0A8J4RMS3"/>
<name>A0A8J4RMS3_9ROSI</name>
<evidence type="ECO:0000313" key="2">
    <source>
        <dbReference type="Proteomes" id="UP000737018"/>
    </source>
</evidence>
<organism evidence="1 2">
    <name type="scientific">Castanea mollissima</name>
    <name type="common">Chinese chestnut</name>
    <dbReference type="NCBI Taxonomy" id="60419"/>
    <lineage>
        <taxon>Eukaryota</taxon>
        <taxon>Viridiplantae</taxon>
        <taxon>Streptophyta</taxon>
        <taxon>Embryophyta</taxon>
        <taxon>Tracheophyta</taxon>
        <taxon>Spermatophyta</taxon>
        <taxon>Magnoliopsida</taxon>
        <taxon>eudicotyledons</taxon>
        <taxon>Gunneridae</taxon>
        <taxon>Pentapetalae</taxon>
        <taxon>rosids</taxon>
        <taxon>fabids</taxon>
        <taxon>Fagales</taxon>
        <taxon>Fagaceae</taxon>
        <taxon>Castanea</taxon>
    </lineage>
</organism>
<gene>
    <name evidence="1" type="ORF">CMV_007692</name>
</gene>
<accession>A0A8J4RMS3</accession>
<dbReference type="Proteomes" id="UP000737018">
    <property type="component" value="Unassembled WGS sequence"/>
</dbReference>